<reference evidence="2" key="3">
    <citation type="submission" date="2020-09" db="EMBL/GenBank/DDBJ databases">
        <authorList>
            <person name="Sun Q."/>
            <person name="Zhou Y."/>
        </authorList>
    </citation>
    <scope>NUCLEOTIDE SEQUENCE</scope>
    <source>
        <strain evidence="2">CGMCC 4.7206</strain>
    </source>
</reference>
<dbReference type="Proteomes" id="UP000597989">
    <property type="component" value="Unassembled WGS sequence"/>
</dbReference>
<reference evidence="1 4" key="2">
    <citation type="journal article" date="2019" name="Int. J. Syst. Evol. Microbiol.">
        <title>The Global Catalogue of Microorganisms (GCM) 10K type strain sequencing project: providing services to taxonomists for standard genome sequencing and annotation.</title>
        <authorList>
            <consortium name="The Broad Institute Genomics Platform"/>
            <consortium name="The Broad Institute Genome Sequencing Center for Infectious Disease"/>
            <person name="Wu L."/>
            <person name="Ma J."/>
        </authorList>
    </citation>
    <scope>NUCLEOTIDE SEQUENCE [LARGE SCALE GENOMIC DNA]</scope>
    <source>
        <strain evidence="1 4">JCM 10664</strain>
    </source>
</reference>
<dbReference type="EMBL" id="BMMT01000003">
    <property type="protein sequence ID" value="GGI79048.1"/>
    <property type="molecule type" value="Genomic_DNA"/>
</dbReference>
<reference evidence="1" key="4">
    <citation type="submission" date="2023-12" db="EMBL/GenBank/DDBJ databases">
        <authorList>
            <person name="Sun Q."/>
            <person name="Inoue M."/>
        </authorList>
    </citation>
    <scope>NUCLEOTIDE SEQUENCE</scope>
    <source>
        <strain evidence="1">JCM 10664</strain>
    </source>
</reference>
<accession>A0A917JQQ1</accession>
<dbReference type="AlphaFoldDB" id="A0A917JQQ1"/>
<keyword evidence="4" id="KW-1185">Reference proteome</keyword>
<organism evidence="2 3">
    <name type="scientific">Saccharopolyspora thermophila</name>
    <dbReference type="NCBI Taxonomy" id="89367"/>
    <lineage>
        <taxon>Bacteria</taxon>
        <taxon>Bacillati</taxon>
        <taxon>Actinomycetota</taxon>
        <taxon>Actinomycetes</taxon>
        <taxon>Pseudonocardiales</taxon>
        <taxon>Pseudonocardiaceae</taxon>
        <taxon>Saccharopolyspora</taxon>
    </lineage>
</organism>
<comment type="caution">
    <text evidence="2">The sequence shown here is derived from an EMBL/GenBank/DDBJ whole genome shotgun (WGS) entry which is preliminary data.</text>
</comment>
<evidence type="ECO:0000313" key="1">
    <source>
        <dbReference type="EMBL" id="GAA0524892.1"/>
    </source>
</evidence>
<dbReference type="EMBL" id="BAAAHC010000011">
    <property type="protein sequence ID" value="GAA0524892.1"/>
    <property type="molecule type" value="Genomic_DNA"/>
</dbReference>
<dbReference type="Proteomes" id="UP001500220">
    <property type="component" value="Unassembled WGS sequence"/>
</dbReference>
<evidence type="ECO:0000313" key="4">
    <source>
        <dbReference type="Proteomes" id="UP001500220"/>
    </source>
</evidence>
<proteinExistence type="predicted"/>
<reference evidence="2 3" key="1">
    <citation type="journal article" date="2014" name="Int. J. Syst. Evol. Microbiol.">
        <title>Complete genome sequence of Corynebacterium casei LMG S-19264T (=DSM 44701T), isolated from a smear-ripened cheese.</title>
        <authorList>
            <consortium name="US DOE Joint Genome Institute (JGI-PGF)"/>
            <person name="Walter F."/>
            <person name="Albersmeier A."/>
            <person name="Kalinowski J."/>
            <person name="Ruckert C."/>
        </authorList>
    </citation>
    <scope>NUCLEOTIDE SEQUENCE [LARGE SCALE GENOMIC DNA]</scope>
    <source>
        <strain evidence="2 3">CGMCC 4.7206</strain>
    </source>
</reference>
<gene>
    <name evidence="1" type="ORF">GCM10009545_28940</name>
    <name evidence="2" type="ORF">GCM10011581_15250</name>
</gene>
<sequence length="104" mass="11240">MSGIRVDTEWLAAYAREVRLAGEEISAAQQPLLAAQLTPEAFGEVGRQVGAAESYQRLCTLLLDQHRRAGETLTSAGDELRQVVEFHAGGDDDSASQLARKQEG</sequence>
<protein>
    <submittedName>
        <fullName evidence="2">Uncharacterized protein</fullName>
    </submittedName>
</protein>
<dbReference type="RefSeq" id="WP_188986553.1">
    <property type="nucleotide sequence ID" value="NZ_BAAAHC010000011.1"/>
</dbReference>
<name>A0A917JQQ1_9PSEU</name>
<evidence type="ECO:0000313" key="3">
    <source>
        <dbReference type="Proteomes" id="UP000597989"/>
    </source>
</evidence>
<evidence type="ECO:0000313" key="2">
    <source>
        <dbReference type="EMBL" id="GGI79048.1"/>
    </source>
</evidence>